<dbReference type="SUPFAM" id="SSF53300">
    <property type="entry name" value="vWA-like"/>
    <property type="match status" value="2"/>
</dbReference>
<dbReference type="SUPFAM" id="SSF49899">
    <property type="entry name" value="Concanavalin A-like lectins/glucanases"/>
    <property type="match status" value="1"/>
</dbReference>
<organism evidence="14 15">
    <name type="scientific">Oncorhynchus kisutch</name>
    <name type="common">Coho salmon</name>
    <name type="synonym">Salmo kisutch</name>
    <dbReference type="NCBI Taxonomy" id="8019"/>
    <lineage>
        <taxon>Eukaryota</taxon>
        <taxon>Metazoa</taxon>
        <taxon>Chordata</taxon>
        <taxon>Craniata</taxon>
        <taxon>Vertebrata</taxon>
        <taxon>Euteleostomi</taxon>
        <taxon>Actinopterygii</taxon>
        <taxon>Neopterygii</taxon>
        <taxon>Teleostei</taxon>
        <taxon>Protacanthopterygii</taxon>
        <taxon>Salmoniformes</taxon>
        <taxon>Salmonidae</taxon>
        <taxon>Salmoninae</taxon>
        <taxon>Oncorhynchus</taxon>
    </lineage>
</organism>
<dbReference type="InterPro" id="IPR002035">
    <property type="entry name" value="VWF_A"/>
</dbReference>
<dbReference type="PANTHER" id="PTHR24020:SF15">
    <property type="entry name" value="COLLAGEN ALPHA-1(XIV) CHAIN"/>
    <property type="match status" value="1"/>
</dbReference>
<feature type="region of interest" description="Disordered" evidence="11">
    <location>
        <begin position="928"/>
        <end position="950"/>
    </location>
</feature>
<evidence type="ECO:0000256" key="1">
    <source>
        <dbReference type="ARBA" id="ARBA00004498"/>
    </source>
</evidence>
<sequence>LHLIEPQPLSCQLLLKIVFCVFFCLVATPRRLRFKVLSATQLHVSWKEPKGDFESFRFIYSTQSGKETELEVTKKEAKVIIDFDPRQLYTVKVTAVKGAQESKPLLGTFEGEKKQFMCKTPAIADIVILVDGSWSIGRINFRLVRMFLENLVSAFHVEFDKTRIGLAQYSGDPRIEWHLNTFTTKEAVIDAVKNLPYKGGNTLTGLALTYILENSYKPESGSRAGVPKIGILITDGKSQDDVQPPARSLREAGIELFAIGVKNADEKELKAIGSPPEETHVYNVADFSVMSSIVEGLTRTVCDRVEQLDKAIKGDTGPEVTMAAPRDLVTSEVTARSFRVSWTHAPGTVEKYRVVFYPASGGQPEEKVVQGTVDTVVLNYLLSLTEYQVAVFAIYASSASEALRGSTTTLALPMVNNLELFDITHNSMRARWRVAEGASGYMILYAPLTEGDAADEKEVKVAETVNEVELENLTPDTEYTVTVYAMYGEEASDPMTSQETTLPLTPARNLRFSDVDHSSARLTWEATSKKANGYRIMYVKTNGVQTNEVRMDVGRITTLLLRNLTSLTEYTVAIFAIYDEGQAEPLTDSFTTSKTPPGVSILSPFSTSLSQLILASLFPPPSTLTTLFFYLPPTSCTLAPSFPPCHLPSTHLPPSLPLPVVHLGARNLLLSDHTTFSMEVSWELQDRNVRQYRVAYVTARGDRAEETKMVPGGQNSLLLQPLLSDTEYKVTVTPVYTDGDGPGVSRMGRTLPLSAPRNLRVSEEWYNRFRITWDTPPSPTMGYRVVYKPISAPGPALETFVGEDVNTMLILNLMSGTEYGVRVIASYTTGSSEALTGKARTLYLGVTNLNTYQVRMNSMCAQWSSHRHATLYRVVIESLLNGHKQEARLGGGATRHCFNDLTANTQYKISVYAQLQDTEGPAVTTTERTFPAPTPAPTRPPTTTPPPTIPSTKEVCKAAKADLAFLVDGSWSIGDESFLKIIRFLYSTTGALDTIGPDGTQVAIVQFSDDARTEFKLNSYDNKERLLEAINRISYKGGNTKTGLAIRHVKDTIFTVGGGIRRGIPKVVVVLTDGRSQDDVNKVSNEMQMEGYIVFAIGFADADYGELVSIASKPSERHVFFVDDLDAFQKIEEKLVTFVCEAATATCPSVAMSGSTLPGFRMMEMFGLVEGLYGHVSGVSMEPGTFNSFPCFRLHNNSLHAQPTKFIHPEGLPSDYTITMLFRLLPETPKEPFALWEILNKDNEPLVGVILDNGGKTLTFFNHDYKGQFQTVTFEGPEIKKLFYGSFHKLHLAISKTNAKAVIDCKLVGEKAINAAGNITTDGLEVLGRMVRSRGKRDNSAPFQLQSFDIVCSTSWASRDKCCELPGLRKEEDCPAMPRACTCTQDSKGPPGPTGPPFFVLFLGQTFLSYLKLPLGKRKLQIGTLSDCLISEDNLFVCVFLLLHPQGTPGAPGSPGSSGPQGSLGDQGPPGDLQSQASVQAIARQVCEQLIQSHMARYSSILNHIPSAPASVRTIPGPPGEPGRQGGQGPQGEQGPAGRPGFPGSNGENGQPGARGLSGEKGDKGSPGVGVQGPRGPVGPPGPTGQGRTGSQGPSGRPGNPGTPGRPGIPGPVGSAGPPGYCDQNSCVGYNVGVQLPPNVYQNYDEVGEEDPYRYDAGGYPSEYYQPNYPAPRPVEPEDPALTQGDEVLRSPGIHRSSRSLAEEEEEEKKKEEEGPEEKKMVGPMRERRLRRALRRSGTHD</sequence>
<dbReference type="Ensembl" id="ENSOKIT00005111421.1">
    <property type="protein sequence ID" value="ENSOKIP00005103951.1"/>
    <property type="gene ID" value="ENSOKIG00005045513.1"/>
</dbReference>
<feature type="domain" description="Fibronectin type-III" evidence="13">
    <location>
        <begin position="664"/>
        <end position="754"/>
    </location>
</feature>
<dbReference type="FunFam" id="2.60.40.10:FF:000480">
    <property type="entry name" value="Collagen, type XII, alpha 1"/>
    <property type="match status" value="1"/>
</dbReference>
<comment type="subcellular location">
    <subcellularLocation>
        <location evidence="1">Secreted</location>
        <location evidence="1">Extracellular space</location>
        <location evidence="1">Extracellular matrix</location>
    </subcellularLocation>
</comment>
<keyword evidence="15" id="KW-1185">Reference proteome</keyword>
<evidence type="ECO:0000313" key="15">
    <source>
        <dbReference type="Proteomes" id="UP000694557"/>
    </source>
</evidence>
<dbReference type="Gene3D" id="2.60.40.10">
    <property type="entry name" value="Immunoglobulins"/>
    <property type="match status" value="7"/>
</dbReference>
<keyword evidence="9" id="KW-0379">Hydroxylation</keyword>
<evidence type="ECO:0000259" key="13">
    <source>
        <dbReference type="PROSITE" id="PS50853"/>
    </source>
</evidence>
<dbReference type="SMART" id="SM00327">
    <property type="entry name" value="VWA"/>
    <property type="match status" value="2"/>
</dbReference>
<feature type="compositionally biased region" description="Pro residues" evidence="11">
    <location>
        <begin position="932"/>
        <end position="949"/>
    </location>
</feature>
<evidence type="ECO:0000256" key="8">
    <source>
        <dbReference type="ARBA" id="ARBA00023180"/>
    </source>
</evidence>
<keyword evidence="6" id="KW-0130">Cell adhesion</keyword>
<dbReference type="Pfam" id="PF00092">
    <property type="entry name" value="VWA"/>
    <property type="match status" value="2"/>
</dbReference>
<dbReference type="InterPro" id="IPR050525">
    <property type="entry name" value="ECM_Assembly_Org"/>
</dbReference>
<feature type="compositionally biased region" description="Low complexity" evidence="11">
    <location>
        <begin position="1449"/>
        <end position="1471"/>
    </location>
</feature>
<evidence type="ECO:0000256" key="2">
    <source>
        <dbReference type="ARBA" id="ARBA00022525"/>
    </source>
</evidence>
<evidence type="ECO:0000256" key="11">
    <source>
        <dbReference type="SAM" id="MobiDB-lite"/>
    </source>
</evidence>
<accession>A0A8C7KKX4</accession>
<dbReference type="Gene3D" id="3.40.50.410">
    <property type="entry name" value="von Willebrand factor, type A domain"/>
    <property type="match status" value="2"/>
</dbReference>
<gene>
    <name evidence="14" type="primary">COL14A1</name>
    <name evidence="14" type="synonym">LOC109907499</name>
</gene>
<feature type="domain" description="VWFA" evidence="12">
    <location>
        <begin position="125"/>
        <end position="297"/>
    </location>
</feature>
<evidence type="ECO:0000256" key="3">
    <source>
        <dbReference type="ARBA" id="ARBA00022530"/>
    </source>
</evidence>
<dbReference type="SUPFAM" id="SSF49265">
    <property type="entry name" value="Fibronectin type III"/>
    <property type="match status" value="6"/>
</dbReference>
<dbReference type="GeneTree" id="ENSGT00940000153769"/>
<feature type="compositionally biased region" description="Basic and acidic residues" evidence="11">
    <location>
        <begin position="1708"/>
        <end position="1727"/>
    </location>
</feature>
<dbReference type="InterPro" id="IPR008160">
    <property type="entry name" value="Collagen"/>
</dbReference>
<feature type="region of interest" description="Disordered" evidence="11">
    <location>
        <begin position="1509"/>
        <end position="1617"/>
    </location>
</feature>
<evidence type="ECO:0000256" key="4">
    <source>
        <dbReference type="ARBA" id="ARBA00022729"/>
    </source>
</evidence>
<dbReference type="SMART" id="SM00210">
    <property type="entry name" value="TSPN"/>
    <property type="match status" value="1"/>
</dbReference>
<evidence type="ECO:0000313" key="14">
    <source>
        <dbReference type="Ensembl" id="ENSOKIP00005103951.1"/>
    </source>
</evidence>
<name>A0A8C7KKX4_ONCKI</name>
<evidence type="ECO:0000256" key="7">
    <source>
        <dbReference type="ARBA" id="ARBA00023119"/>
    </source>
</evidence>
<feature type="domain" description="Fibronectin type-III" evidence="13">
    <location>
        <begin position="755"/>
        <end position="845"/>
    </location>
</feature>
<keyword evidence="4" id="KW-0732">Signal</keyword>
<dbReference type="Pfam" id="PF01391">
    <property type="entry name" value="Collagen"/>
    <property type="match status" value="1"/>
</dbReference>
<comment type="similarity">
    <text evidence="10">Belongs to the fibril-associated collagens with interrupted helices (FACIT) family.</text>
</comment>
<dbReference type="GO" id="GO:0005581">
    <property type="term" value="C:collagen trimer"/>
    <property type="evidence" value="ECO:0007669"/>
    <property type="project" value="UniProtKB-KW"/>
</dbReference>
<dbReference type="GO" id="GO:0005615">
    <property type="term" value="C:extracellular space"/>
    <property type="evidence" value="ECO:0007669"/>
    <property type="project" value="TreeGrafter"/>
</dbReference>
<dbReference type="FunFam" id="2.60.40.10:FF:000444">
    <property type="entry name" value="Collagen alpha-1(XIV) chain isoform X2"/>
    <property type="match status" value="1"/>
</dbReference>
<feature type="region of interest" description="Disordered" evidence="11">
    <location>
        <begin position="1449"/>
        <end position="1477"/>
    </location>
</feature>
<dbReference type="FunFam" id="2.60.40.10:FF:000234">
    <property type="entry name" value="Collagen, type XII, alpha 1"/>
    <property type="match status" value="2"/>
</dbReference>
<dbReference type="Gene3D" id="2.60.120.200">
    <property type="match status" value="1"/>
</dbReference>
<keyword evidence="5" id="KW-0677">Repeat</keyword>
<evidence type="ECO:0000256" key="10">
    <source>
        <dbReference type="ARBA" id="ARBA00049648"/>
    </source>
</evidence>
<evidence type="ECO:0000256" key="5">
    <source>
        <dbReference type="ARBA" id="ARBA00022737"/>
    </source>
</evidence>
<dbReference type="Proteomes" id="UP000694557">
    <property type="component" value="Unassembled WGS sequence"/>
</dbReference>
<reference evidence="14" key="1">
    <citation type="submission" date="2025-08" db="UniProtKB">
        <authorList>
            <consortium name="Ensembl"/>
        </authorList>
    </citation>
    <scope>IDENTIFICATION</scope>
</reference>
<dbReference type="InterPro" id="IPR048287">
    <property type="entry name" value="TSPN-like_N"/>
</dbReference>
<evidence type="ECO:0000256" key="9">
    <source>
        <dbReference type="ARBA" id="ARBA00023278"/>
    </source>
</evidence>
<evidence type="ECO:0000256" key="6">
    <source>
        <dbReference type="ARBA" id="ARBA00022889"/>
    </source>
</evidence>
<dbReference type="FunFam" id="2.60.40.10:FF:000514">
    <property type="entry name" value="Collagen alpha-1(XIV) chain isoform X2"/>
    <property type="match status" value="1"/>
</dbReference>
<dbReference type="GO" id="GO:0005614">
    <property type="term" value="C:interstitial matrix"/>
    <property type="evidence" value="ECO:0007669"/>
    <property type="project" value="TreeGrafter"/>
</dbReference>
<protein>
    <submittedName>
        <fullName evidence="14">Collagen type XIV alpha 1 chain</fullName>
    </submittedName>
</protein>
<feature type="region of interest" description="Disordered" evidence="11">
    <location>
        <begin position="1642"/>
        <end position="1741"/>
    </location>
</feature>
<dbReference type="FunFam" id="2.60.120.200:FF:000008">
    <property type="entry name" value="Collagen type XII alpha 1 chain"/>
    <property type="match status" value="1"/>
</dbReference>
<evidence type="ECO:0000259" key="12">
    <source>
        <dbReference type="PROSITE" id="PS50234"/>
    </source>
</evidence>
<dbReference type="SMART" id="SM00060">
    <property type="entry name" value="FN3"/>
    <property type="match status" value="7"/>
</dbReference>
<dbReference type="FunFam" id="3.40.50.410:FF:000001">
    <property type="entry name" value="Collagen, type XII, alpha 1"/>
    <property type="match status" value="2"/>
</dbReference>
<keyword evidence="8" id="KW-0325">Glycoprotein</keyword>
<keyword evidence="3" id="KW-0272">Extracellular matrix</keyword>
<feature type="domain" description="Fibronectin type-III" evidence="13">
    <location>
        <begin position="414"/>
        <end position="505"/>
    </location>
</feature>
<dbReference type="GO" id="GO:0007155">
    <property type="term" value="P:cell adhesion"/>
    <property type="evidence" value="ECO:0007669"/>
    <property type="project" value="UniProtKB-KW"/>
</dbReference>
<dbReference type="FunFam" id="2.60.40.10:FF:000489">
    <property type="entry name" value="collagen alpha-1(XII) chain isoform X1"/>
    <property type="match status" value="1"/>
</dbReference>
<feature type="compositionally biased region" description="Gly residues" evidence="11">
    <location>
        <begin position="1523"/>
        <end position="1532"/>
    </location>
</feature>
<dbReference type="InterPro" id="IPR013783">
    <property type="entry name" value="Ig-like_fold"/>
</dbReference>
<reference evidence="14" key="2">
    <citation type="submission" date="2025-09" db="UniProtKB">
        <authorList>
            <consortium name="Ensembl"/>
        </authorList>
    </citation>
    <scope>IDENTIFICATION</scope>
</reference>
<dbReference type="InterPro" id="IPR013320">
    <property type="entry name" value="ConA-like_dom_sf"/>
</dbReference>
<feature type="domain" description="Fibronectin type-III" evidence="13">
    <location>
        <begin position="324"/>
        <end position="413"/>
    </location>
</feature>
<dbReference type="PANTHER" id="PTHR24020">
    <property type="entry name" value="COLLAGEN ALPHA"/>
    <property type="match status" value="1"/>
</dbReference>
<dbReference type="CDD" id="cd01482">
    <property type="entry name" value="vWA_collagen_alphaI-XII-like"/>
    <property type="match status" value="2"/>
</dbReference>
<feature type="compositionally biased region" description="Basic residues" evidence="11">
    <location>
        <begin position="1728"/>
        <end position="1741"/>
    </location>
</feature>
<dbReference type="PROSITE" id="PS50853">
    <property type="entry name" value="FN3"/>
    <property type="match status" value="6"/>
</dbReference>
<keyword evidence="7" id="KW-0176">Collagen</keyword>
<proteinExistence type="inferred from homology"/>
<dbReference type="InterPro" id="IPR036116">
    <property type="entry name" value="FN3_sf"/>
</dbReference>
<dbReference type="InterPro" id="IPR003961">
    <property type="entry name" value="FN3_dom"/>
</dbReference>
<dbReference type="PRINTS" id="PR00453">
    <property type="entry name" value="VWFADOMAIN"/>
</dbReference>
<feature type="compositionally biased region" description="Low complexity" evidence="11">
    <location>
        <begin position="1591"/>
        <end position="1600"/>
    </location>
</feature>
<dbReference type="InterPro" id="IPR036465">
    <property type="entry name" value="vWFA_dom_sf"/>
</dbReference>
<feature type="domain" description="VWFA" evidence="12">
    <location>
        <begin position="962"/>
        <end position="1135"/>
    </location>
</feature>
<keyword evidence="2" id="KW-0964">Secreted</keyword>
<feature type="domain" description="Fibronectin type-III" evidence="13">
    <location>
        <begin position="506"/>
        <end position="598"/>
    </location>
</feature>
<dbReference type="PROSITE" id="PS50234">
    <property type="entry name" value="VWFA"/>
    <property type="match status" value="2"/>
</dbReference>
<dbReference type="CDD" id="cd00063">
    <property type="entry name" value="FN3"/>
    <property type="match status" value="6"/>
</dbReference>
<dbReference type="Pfam" id="PF00041">
    <property type="entry name" value="fn3"/>
    <property type="match status" value="6"/>
</dbReference>
<feature type="domain" description="Fibronectin type-III" evidence="13">
    <location>
        <begin position="28"/>
        <end position="116"/>
    </location>
</feature>